<dbReference type="VEuPathDB" id="GiardiaDB:GMRT_21969"/>
<keyword evidence="2" id="KW-1185">Reference proteome</keyword>
<dbReference type="Proteomes" id="UP000315496">
    <property type="component" value="Chromosome 2"/>
</dbReference>
<proteinExistence type="predicted"/>
<protein>
    <submittedName>
        <fullName evidence="1">Uncharacterized protein</fullName>
    </submittedName>
</protein>
<dbReference type="OrthoDB" id="10249165at2759"/>
<evidence type="ECO:0000313" key="2">
    <source>
        <dbReference type="Proteomes" id="UP000315496"/>
    </source>
</evidence>
<comment type="caution">
    <text evidence="1">The sequence shown here is derived from an EMBL/GenBank/DDBJ whole genome shotgun (WGS) entry which is preliminary data.</text>
</comment>
<dbReference type="AlphaFoldDB" id="A0A4Z1SR57"/>
<dbReference type="EMBL" id="VDLU01000002">
    <property type="protein sequence ID" value="TNJ28336.1"/>
    <property type="molecule type" value="Genomic_DNA"/>
</dbReference>
<accession>A0A4Z1SR57</accession>
<reference evidence="1 2" key="1">
    <citation type="submission" date="2019-05" db="EMBL/GenBank/DDBJ databases">
        <title>The compact genome of Giardia muris reveals important steps in the evolution of intestinal protozoan parasites.</title>
        <authorList>
            <person name="Xu F."/>
            <person name="Jimenez-Gonzalez A."/>
            <person name="Einarsson E."/>
            <person name="Astvaldsson A."/>
            <person name="Peirasmaki D."/>
            <person name="Eckmann L."/>
            <person name="Andersson J.O."/>
            <person name="Svard S.G."/>
            <person name="Jerlstrom-Hultqvist J."/>
        </authorList>
    </citation>
    <scope>NUCLEOTIDE SEQUENCE [LARGE SCALE GENOMIC DNA]</scope>
    <source>
        <strain evidence="1 2">Roberts-Thomson</strain>
    </source>
</reference>
<evidence type="ECO:0000313" key="1">
    <source>
        <dbReference type="EMBL" id="TNJ28336.1"/>
    </source>
</evidence>
<sequence>MTRYHEAIHRETVNMKVGDVLRFINPPGSYHSPSLFLLRLLAEHGPPVDGKILGGEANSRAITVHEMRLILDVYQKESEKIVLITGSKENIRGPFEHPSDAQVLHLLQRFLPLLPRSKRTYKPGMQLTEKSTICFEDLSHMVELFYPDLVKACLRNSKL</sequence>
<gene>
    <name evidence="1" type="ORF">GMRT_21969</name>
</gene>
<name>A0A4Z1SR57_GIAMU</name>
<organism evidence="1 2">
    <name type="scientific">Giardia muris</name>
    <dbReference type="NCBI Taxonomy" id="5742"/>
    <lineage>
        <taxon>Eukaryota</taxon>
        <taxon>Metamonada</taxon>
        <taxon>Diplomonadida</taxon>
        <taxon>Hexamitidae</taxon>
        <taxon>Giardiinae</taxon>
        <taxon>Giardia</taxon>
    </lineage>
</organism>